<keyword evidence="1" id="KW-0812">Transmembrane</keyword>
<sequence>LCIALCLLGIYIMVSPETGQGSDSALPMFSVMIAILGAFGSSIAYVIVRKLSQTEDSSVIIFYFPLVALPASLLLIGDDFVMPDLY</sequence>
<keyword evidence="1" id="KW-1133">Transmembrane helix</keyword>
<dbReference type="EMBL" id="JABCLD010000642">
    <property type="protein sequence ID" value="NMU24902.1"/>
    <property type="molecule type" value="Genomic_DNA"/>
</dbReference>
<accession>A0A7Y0X4S9</accession>
<feature type="transmembrane region" description="Helical" evidence="1">
    <location>
        <begin position="26"/>
        <end position="48"/>
    </location>
</feature>
<keyword evidence="1" id="KW-0472">Membrane</keyword>
<feature type="non-terminal residue" evidence="2">
    <location>
        <position position="1"/>
    </location>
</feature>
<protein>
    <submittedName>
        <fullName evidence="2">EamA/RhaT family transporter</fullName>
    </submittedName>
</protein>
<evidence type="ECO:0000313" key="2">
    <source>
        <dbReference type="EMBL" id="NMU24902.1"/>
    </source>
</evidence>
<dbReference type="Proteomes" id="UP000555836">
    <property type="component" value="Unassembled WGS sequence"/>
</dbReference>
<feature type="non-terminal residue" evidence="2">
    <location>
        <position position="86"/>
    </location>
</feature>
<organism evidence="2 3">
    <name type="scientific">Vibrio parahaemolyticus</name>
    <dbReference type="NCBI Taxonomy" id="670"/>
    <lineage>
        <taxon>Bacteria</taxon>
        <taxon>Pseudomonadati</taxon>
        <taxon>Pseudomonadota</taxon>
        <taxon>Gammaproteobacteria</taxon>
        <taxon>Vibrionales</taxon>
        <taxon>Vibrionaceae</taxon>
        <taxon>Vibrio</taxon>
    </lineage>
</organism>
<reference evidence="2 3" key="1">
    <citation type="submission" date="2020-04" db="EMBL/GenBank/DDBJ databases">
        <title>Whole-genome sequencing of Vibrio spp. from China reveals different genetic environments of blaCTX-M-14 among diverse lineages.</title>
        <authorList>
            <person name="Zheng Z."/>
            <person name="Ye L."/>
            <person name="Chen S."/>
        </authorList>
    </citation>
    <scope>NUCLEOTIDE SEQUENCE [LARGE SCALE GENOMIC DNA]</scope>
    <source>
        <strain evidence="2 3">Vb0574</strain>
    </source>
</reference>
<name>A0A7Y0X4S9_VIBPH</name>
<feature type="transmembrane region" description="Helical" evidence="1">
    <location>
        <begin position="60"/>
        <end position="77"/>
    </location>
</feature>
<evidence type="ECO:0000256" key="1">
    <source>
        <dbReference type="SAM" id="Phobius"/>
    </source>
</evidence>
<comment type="caution">
    <text evidence="2">The sequence shown here is derived from an EMBL/GenBank/DDBJ whole genome shotgun (WGS) entry which is preliminary data.</text>
</comment>
<gene>
    <name evidence="2" type="ORF">HKB21_04645</name>
</gene>
<proteinExistence type="predicted"/>
<evidence type="ECO:0000313" key="3">
    <source>
        <dbReference type="Proteomes" id="UP000555836"/>
    </source>
</evidence>
<dbReference type="AlphaFoldDB" id="A0A7Y0X4S9"/>